<gene>
    <name evidence="2" type="ORF">C8N34_106133</name>
</gene>
<dbReference type="EMBL" id="QBKP01000006">
    <property type="protein sequence ID" value="PTX49952.1"/>
    <property type="molecule type" value="Genomic_DNA"/>
</dbReference>
<reference evidence="2 3" key="1">
    <citation type="submission" date="2018-04" db="EMBL/GenBank/DDBJ databases">
        <title>Genomic Encyclopedia of Archaeal and Bacterial Type Strains, Phase II (KMG-II): from individual species to whole genera.</title>
        <authorList>
            <person name="Goeker M."/>
        </authorList>
    </citation>
    <scope>NUCLEOTIDE SEQUENCE [LARGE SCALE GENOMIC DNA]</scope>
    <source>
        <strain evidence="2 3">DSM 21823</strain>
    </source>
</reference>
<keyword evidence="1" id="KW-0732">Signal</keyword>
<sequence length="82" mass="8459">MKTLATALTAALVLGGAAYAADSNERGASLSVSTKNVTKVETTAGELYSTRDLIGYRVSADTPVSVTLIPSSGQVDRPSRND</sequence>
<comment type="caution">
    <text evidence="2">The sequence shown here is derived from an EMBL/GenBank/DDBJ whole genome shotgun (WGS) entry which is preliminary data.</text>
</comment>
<feature type="signal peptide" evidence="1">
    <location>
        <begin position="1"/>
        <end position="20"/>
    </location>
</feature>
<accession>A0A2T6B1Q0</accession>
<evidence type="ECO:0000313" key="3">
    <source>
        <dbReference type="Proteomes" id="UP000244224"/>
    </source>
</evidence>
<evidence type="ECO:0000256" key="1">
    <source>
        <dbReference type="SAM" id="SignalP"/>
    </source>
</evidence>
<organism evidence="2 3">
    <name type="scientific">Gemmobacter caeni</name>
    <dbReference type="NCBI Taxonomy" id="589035"/>
    <lineage>
        <taxon>Bacteria</taxon>
        <taxon>Pseudomonadati</taxon>
        <taxon>Pseudomonadota</taxon>
        <taxon>Alphaproteobacteria</taxon>
        <taxon>Rhodobacterales</taxon>
        <taxon>Paracoccaceae</taxon>
        <taxon>Gemmobacter</taxon>
    </lineage>
</organism>
<dbReference type="Proteomes" id="UP000244224">
    <property type="component" value="Unassembled WGS sequence"/>
</dbReference>
<dbReference type="RefSeq" id="WP_054301511.1">
    <property type="nucleotide sequence ID" value="NZ_QBKP01000006.1"/>
</dbReference>
<evidence type="ECO:0000313" key="2">
    <source>
        <dbReference type="EMBL" id="PTX49952.1"/>
    </source>
</evidence>
<proteinExistence type="predicted"/>
<protein>
    <submittedName>
        <fullName evidence="2">Uncharacterized protein</fullName>
    </submittedName>
</protein>
<name>A0A2T6B1Q0_9RHOB</name>
<feature type="chain" id="PRO_5015555854" evidence="1">
    <location>
        <begin position="21"/>
        <end position="82"/>
    </location>
</feature>
<dbReference type="AlphaFoldDB" id="A0A2T6B1Q0"/>
<dbReference type="OrthoDB" id="9917110at2"/>
<keyword evidence="3" id="KW-1185">Reference proteome</keyword>